<proteinExistence type="inferred from homology"/>
<evidence type="ECO:0000256" key="7">
    <source>
        <dbReference type="ARBA" id="ARBA00023054"/>
    </source>
</evidence>
<dbReference type="AlphaFoldDB" id="A0A9W3BA98"/>
<dbReference type="GeneID" id="106058467"/>
<dbReference type="GO" id="GO:0016020">
    <property type="term" value="C:membrane"/>
    <property type="evidence" value="ECO:0007669"/>
    <property type="project" value="InterPro"/>
</dbReference>
<dbReference type="GO" id="GO:0015031">
    <property type="term" value="P:protein transport"/>
    <property type="evidence" value="ECO:0007669"/>
    <property type="project" value="UniProtKB-KW"/>
</dbReference>
<protein>
    <submittedName>
        <fullName evidence="15">Syntaxin-6-like</fullName>
    </submittedName>
</protein>
<evidence type="ECO:0000256" key="6">
    <source>
        <dbReference type="ARBA" id="ARBA00023034"/>
    </source>
</evidence>
<evidence type="ECO:0000256" key="9">
    <source>
        <dbReference type="ARBA" id="ARBA00037801"/>
    </source>
</evidence>
<dbReference type="FunFam" id="1.20.58.90:FF:000004">
    <property type="entry name" value="Syntaxin 10"/>
    <property type="match status" value="1"/>
</dbReference>
<evidence type="ECO:0000256" key="10">
    <source>
        <dbReference type="SAM" id="Coils"/>
    </source>
</evidence>
<feature type="region of interest" description="Disordered" evidence="11">
    <location>
        <begin position="94"/>
        <end position="117"/>
    </location>
</feature>
<gene>
    <name evidence="15" type="primary">LOC106058467</name>
</gene>
<keyword evidence="5 12" id="KW-1133">Transmembrane helix</keyword>
<keyword evidence="8 12" id="KW-0472">Membrane</keyword>
<keyword evidence="3 12" id="KW-0812">Transmembrane</keyword>
<dbReference type="InterPro" id="IPR010989">
    <property type="entry name" value="SNARE"/>
</dbReference>
<dbReference type="FunFam" id="1.20.5.110:FF:000006">
    <property type="entry name" value="Syntaxin 6"/>
    <property type="match status" value="1"/>
</dbReference>
<comment type="subcellular location">
    <subcellularLocation>
        <location evidence="9">Golgi apparatus</location>
        <location evidence="9">trans-Golgi network membrane</location>
        <topology evidence="9">Single-pass type IV membrane protein</topology>
    </subcellularLocation>
</comment>
<dbReference type="InterPro" id="IPR000727">
    <property type="entry name" value="T_SNARE_dom"/>
</dbReference>
<evidence type="ECO:0000259" key="13">
    <source>
        <dbReference type="PROSITE" id="PS50192"/>
    </source>
</evidence>
<dbReference type="GO" id="GO:0005794">
    <property type="term" value="C:Golgi apparatus"/>
    <property type="evidence" value="ECO:0007669"/>
    <property type="project" value="UniProtKB-SubCell"/>
</dbReference>
<dbReference type="CDD" id="cd21443">
    <property type="entry name" value="SNARE_NTD_STX6_STX10"/>
    <property type="match status" value="1"/>
</dbReference>
<keyword evidence="2" id="KW-0813">Transport</keyword>
<accession>A0A9W3BA98</accession>
<dbReference type="OrthoDB" id="546861at2759"/>
<dbReference type="PROSITE" id="PS50192">
    <property type="entry name" value="T_SNARE"/>
    <property type="match status" value="1"/>
</dbReference>
<evidence type="ECO:0000256" key="5">
    <source>
        <dbReference type="ARBA" id="ARBA00022989"/>
    </source>
</evidence>
<evidence type="ECO:0000256" key="1">
    <source>
        <dbReference type="ARBA" id="ARBA00009063"/>
    </source>
</evidence>
<feature type="domain" description="T-SNARE coiled-coil homology" evidence="13">
    <location>
        <begin position="161"/>
        <end position="223"/>
    </location>
</feature>
<dbReference type="Proteomes" id="UP001165740">
    <property type="component" value="Chromosome 9"/>
</dbReference>
<name>A0A9W3BA98_BIOGL</name>
<feature type="transmembrane region" description="Helical" evidence="12">
    <location>
        <begin position="233"/>
        <end position="252"/>
    </location>
</feature>
<evidence type="ECO:0000256" key="4">
    <source>
        <dbReference type="ARBA" id="ARBA00022927"/>
    </source>
</evidence>
<dbReference type="PANTHER" id="PTHR12791">
    <property type="entry name" value="GOLGI SNARE BET1-RELATED"/>
    <property type="match status" value="1"/>
</dbReference>
<feature type="coiled-coil region" evidence="10">
    <location>
        <begin position="47"/>
        <end position="74"/>
    </location>
</feature>
<dbReference type="InterPro" id="IPR015260">
    <property type="entry name" value="Syntaxin-6/10/61_N"/>
</dbReference>
<feature type="compositionally biased region" description="Basic and acidic residues" evidence="11">
    <location>
        <begin position="94"/>
        <end position="103"/>
    </location>
</feature>
<dbReference type="Pfam" id="PF05739">
    <property type="entry name" value="SNARE"/>
    <property type="match status" value="1"/>
</dbReference>
<evidence type="ECO:0000256" key="3">
    <source>
        <dbReference type="ARBA" id="ARBA00022692"/>
    </source>
</evidence>
<dbReference type="SUPFAM" id="SSF47661">
    <property type="entry name" value="t-snare proteins"/>
    <property type="match status" value="1"/>
</dbReference>
<dbReference type="CDD" id="cd15851">
    <property type="entry name" value="SNARE_Syntaxin6"/>
    <property type="match status" value="1"/>
</dbReference>
<keyword evidence="6" id="KW-0333">Golgi apparatus</keyword>
<dbReference type="Pfam" id="PF09177">
    <property type="entry name" value="STX6_10_61_N"/>
    <property type="match status" value="1"/>
</dbReference>
<reference evidence="15" key="1">
    <citation type="submission" date="2025-08" db="UniProtKB">
        <authorList>
            <consortium name="RefSeq"/>
        </authorList>
    </citation>
    <scope>IDENTIFICATION</scope>
</reference>
<evidence type="ECO:0000256" key="8">
    <source>
        <dbReference type="ARBA" id="ARBA00023136"/>
    </source>
</evidence>
<keyword evidence="4" id="KW-0653">Protein transport</keyword>
<keyword evidence="14" id="KW-1185">Reference proteome</keyword>
<dbReference type="SUPFAM" id="SSF58038">
    <property type="entry name" value="SNARE fusion complex"/>
    <property type="match status" value="1"/>
</dbReference>
<evidence type="ECO:0000313" key="14">
    <source>
        <dbReference type="Proteomes" id="UP001165740"/>
    </source>
</evidence>
<comment type="similarity">
    <text evidence="1">Belongs to the syntaxin family.</text>
</comment>
<organism evidence="14 15">
    <name type="scientific">Biomphalaria glabrata</name>
    <name type="common">Bloodfluke planorb</name>
    <name type="synonym">Freshwater snail</name>
    <dbReference type="NCBI Taxonomy" id="6526"/>
    <lineage>
        <taxon>Eukaryota</taxon>
        <taxon>Metazoa</taxon>
        <taxon>Spiralia</taxon>
        <taxon>Lophotrochozoa</taxon>
        <taxon>Mollusca</taxon>
        <taxon>Gastropoda</taxon>
        <taxon>Heterobranchia</taxon>
        <taxon>Euthyneura</taxon>
        <taxon>Panpulmonata</taxon>
        <taxon>Hygrophila</taxon>
        <taxon>Lymnaeoidea</taxon>
        <taxon>Planorbidae</taxon>
        <taxon>Biomphalaria</taxon>
    </lineage>
</organism>
<evidence type="ECO:0000256" key="11">
    <source>
        <dbReference type="SAM" id="MobiDB-lite"/>
    </source>
</evidence>
<dbReference type="GO" id="GO:0048193">
    <property type="term" value="P:Golgi vesicle transport"/>
    <property type="evidence" value="ECO:0007669"/>
    <property type="project" value="InterPro"/>
</dbReference>
<evidence type="ECO:0000256" key="2">
    <source>
        <dbReference type="ARBA" id="ARBA00022448"/>
    </source>
</evidence>
<dbReference type="Gene3D" id="1.20.58.90">
    <property type="match status" value="1"/>
</dbReference>
<evidence type="ECO:0000313" key="15">
    <source>
        <dbReference type="RefSeq" id="XP_055896489.1"/>
    </source>
</evidence>
<sequence>MSLEDPFFVVRDEVQKALGVVRNLFNRWRELQENGVMSSREELEYTTNELRNSLRSIEWDLEDLEETVGIVEKNPRKFKISEYDLQERRNFVEKTKSTVRDMKSQISSPGNRQREEANARQILMTSSSNGPKAPQDKYKRLDEEMEQANQRFINDTQQQQKLLIRSQDDQLDMIGSSVGVLKNMSQQIGSELEDQNLMLDEFHHEMDNTENKMDQTMKKMAKVLHMSNDRRQWCAIGVLSLVLLIIIILFFLV</sequence>
<keyword evidence="7 10" id="KW-0175">Coiled coil</keyword>
<evidence type="ECO:0000256" key="12">
    <source>
        <dbReference type="SAM" id="Phobius"/>
    </source>
</evidence>
<dbReference type="Gene3D" id="1.20.5.110">
    <property type="match status" value="1"/>
</dbReference>
<dbReference type="OMA" id="KMAMVMK"/>
<dbReference type="SMART" id="SM00397">
    <property type="entry name" value="t_SNARE"/>
    <property type="match status" value="1"/>
</dbReference>
<dbReference type="RefSeq" id="XP_055896489.1">
    <property type="nucleotide sequence ID" value="XM_056040514.1"/>
</dbReference>
<feature type="coiled-coil region" evidence="10">
    <location>
        <begin position="192"/>
        <end position="219"/>
    </location>
</feature>